<evidence type="ECO:0000313" key="1">
    <source>
        <dbReference type="EMBL" id="WAJ28075.1"/>
    </source>
</evidence>
<name>A0ACD4NMB7_9HYPH</name>
<dbReference type="EMBL" id="CP113520">
    <property type="protein sequence ID" value="WAJ28075.1"/>
    <property type="molecule type" value="Genomic_DNA"/>
</dbReference>
<evidence type="ECO:0000313" key="2">
    <source>
        <dbReference type="Proteomes" id="UP001163223"/>
    </source>
</evidence>
<accession>A0ACD4NMB7</accession>
<keyword evidence="2" id="KW-1185">Reference proteome</keyword>
<organism evidence="1 2">
    <name type="scientific">Antarcticirhabdus aurantiaca</name>
    <dbReference type="NCBI Taxonomy" id="2606717"/>
    <lineage>
        <taxon>Bacteria</taxon>
        <taxon>Pseudomonadati</taxon>
        <taxon>Pseudomonadota</taxon>
        <taxon>Alphaproteobacteria</taxon>
        <taxon>Hyphomicrobiales</taxon>
        <taxon>Aurantimonadaceae</taxon>
        <taxon>Antarcticirhabdus</taxon>
    </lineage>
</organism>
<proteinExistence type="predicted"/>
<sequence length="877" mass="94306">MLALSTAPAFVRDLARWGDAPALLFPGDWVLTYRELAARVAGEAAALGAEKRLVALQVDGSEHAIVTYLAALSGGHAVAMLPPGGEAAERFEAAFRPDVRARRVDARWRLERRAETSPEPLHPDLALLLSTSGSTGLGRFVRLSRGNLDSNARAIADYLGLCPRDRAALVLPLHYSYGLSVLHSHLAVGAGVFLPGGSILDEGFAKGVRRARCTNLAGVPYSFELLERIGFRGEALPDLRFMTSAGGRLPPALAERYHRHLAERGARLVLMYGQTEATARMAFVPPERLPGGIDAIGVPVPGGTLEIVDEAGRRIEAAGVEGELVYRGPNVMMGYAGARADLARPGEIEALHTGDLGVRGGDGLFRVTGRLRRMSKIAGLRIGHDAVERALAERGIAAAVVGDDRRLLAAYASDHPETRVRRVLAEASGLPGPHLAVERLDALPRLSSGKVDYQWLRQRLRRAEPATEPAGASVRAAFEDAFFPHRVEASDSFASLGGDSLRHVGLSLSLQRLLGELPAGWEDRTIADLSARPGSTAAEAPARIGTDLVLRALAVLLVVVQHATLWPVPVGAATMVVLVGHGLARFGSAALLAADVRRVLRPLSAVLLPYGLILAAYALAWGEVPWASVLLVGNFGFADPTERTMLPFLYWFVEAYVQMLLVWTGLFLLPPVRRFAGRDPFRFGLALLAAAVALRFVGPALWPLGGRQIFTLPWVLYLAVLGWCAACADTTARKLLLLGIGATILPLMAYFGGNWTGAWVKFPLQLPVLAALLFLPRIRLPARGIRWVLPLAAASFHIYLVHRFVPELLMPPLVPHLSEPAFTILAIVGGVAAGVAAHAVQAQAMRAAATVERRWRGRSRDLLGAFSDRRRPASEMP</sequence>
<gene>
    <name evidence="1" type="ORF">OXU80_25155</name>
</gene>
<dbReference type="Proteomes" id="UP001163223">
    <property type="component" value="Chromosome"/>
</dbReference>
<reference evidence="1" key="1">
    <citation type="submission" date="2022-11" db="EMBL/GenBank/DDBJ databases">
        <title>beta-Carotene-producing bacterium, Jeongeuplla avenae sp. nov., alleviates the salt stress of Arabidopsis seedlings.</title>
        <authorList>
            <person name="Jiang L."/>
            <person name="Lee J."/>
        </authorList>
    </citation>
    <scope>NUCLEOTIDE SEQUENCE</scope>
    <source>
        <strain evidence="1">DY_R2A_6</strain>
    </source>
</reference>
<protein>
    <submittedName>
        <fullName evidence="1">AMP-binding protein</fullName>
    </submittedName>
</protein>